<organism evidence="1 2">
    <name type="scientific">Boletus reticuloceps</name>
    <dbReference type="NCBI Taxonomy" id="495285"/>
    <lineage>
        <taxon>Eukaryota</taxon>
        <taxon>Fungi</taxon>
        <taxon>Dikarya</taxon>
        <taxon>Basidiomycota</taxon>
        <taxon>Agaricomycotina</taxon>
        <taxon>Agaricomycetes</taxon>
        <taxon>Agaricomycetidae</taxon>
        <taxon>Boletales</taxon>
        <taxon>Boletineae</taxon>
        <taxon>Boletaceae</taxon>
        <taxon>Boletoideae</taxon>
        <taxon>Boletus</taxon>
    </lineage>
</organism>
<evidence type="ECO:0000313" key="2">
    <source>
        <dbReference type="Proteomes" id="UP000683000"/>
    </source>
</evidence>
<keyword evidence="2" id="KW-1185">Reference proteome</keyword>
<comment type="caution">
    <text evidence="1">The sequence shown here is derived from an EMBL/GenBank/DDBJ whole genome shotgun (WGS) entry which is preliminary data.</text>
</comment>
<protein>
    <submittedName>
        <fullName evidence="1">Uncharacterized protein</fullName>
    </submittedName>
</protein>
<dbReference type="AlphaFoldDB" id="A0A8I2YHU0"/>
<sequence length="57" mass="6603">MEVTMYTCSDYQLSQEYNLDNYKLCMLTTEHNAKKVGSEVMKQVESPLFICKKGISM</sequence>
<evidence type="ECO:0000313" key="1">
    <source>
        <dbReference type="EMBL" id="KAG6372032.1"/>
    </source>
</evidence>
<dbReference type="Proteomes" id="UP000683000">
    <property type="component" value="Unassembled WGS sequence"/>
</dbReference>
<dbReference type="EMBL" id="JAGFBS010000030">
    <property type="protein sequence ID" value="KAG6372032.1"/>
    <property type="molecule type" value="Genomic_DNA"/>
</dbReference>
<reference evidence="1" key="1">
    <citation type="submission" date="2021-03" db="EMBL/GenBank/DDBJ databases">
        <title>Evolutionary innovations through gain and loss of genes in the ectomycorrhizal Boletales.</title>
        <authorList>
            <person name="Wu G."/>
            <person name="Miyauchi S."/>
            <person name="Morin E."/>
            <person name="Yang Z.-L."/>
            <person name="Xu J."/>
            <person name="Martin F.M."/>
        </authorList>
    </citation>
    <scope>NUCLEOTIDE SEQUENCE</scope>
    <source>
        <strain evidence="1">BR01</strain>
    </source>
</reference>
<dbReference type="OrthoDB" id="5595448at2759"/>
<proteinExistence type="predicted"/>
<name>A0A8I2YHU0_9AGAM</name>
<accession>A0A8I2YHU0</accession>
<gene>
    <name evidence="1" type="ORF">JVT61DRAFT_8734</name>
</gene>